<evidence type="ECO:0000313" key="1">
    <source>
        <dbReference type="EMBL" id="KAJ1217703.1"/>
    </source>
</evidence>
<comment type="caution">
    <text evidence="1">The sequence shown here is derived from an EMBL/GenBank/DDBJ whole genome shotgun (WGS) entry which is preliminary data.</text>
</comment>
<sequence length="82" mass="8930">MGNTGKQSKGQGVRPGVQATEGPQVRWVQCLVAAAILDRCNRGALMLIPGKAHIKVVAQRFCSCPADLRSPIPDFRDFRARI</sequence>
<proteinExistence type="predicted"/>
<gene>
    <name evidence="1" type="ORF">NDU88_005294</name>
</gene>
<name>A0AAV7WZ42_PLEWA</name>
<evidence type="ECO:0000313" key="2">
    <source>
        <dbReference type="Proteomes" id="UP001066276"/>
    </source>
</evidence>
<organism evidence="1 2">
    <name type="scientific">Pleurodeles waltl</name>
    <name type="common">Iberian ribbed newt</name>
    <dbReference type="NCBI Taxonomy" id="8319"/>
    <lineage>
        <taxon>Eukaryota</taxon>
        <taxon>Metazoa</taxon>
        <taxon>Chordata</taxon>
        <taxon>Craniata</taxon>
        <taxon>Vertebrata</taxon>
        <taxon>Euteleostomi</taxon>
        <taxon>Amphibia</taxon>
        <taxon>Batrachia</taxon>
        <taxon>Caudata</taxon>
        <taxon>Salamandroidea</taxon>
        <taxon>Salamandridae</taxon>
        <taxon>Pleurodelinae</taxon>
        <taxon>Pleurodeles</taxon>
    </lineage>
</organism>
<dbReference type="EMBL" id="JANPWB010000001">
    <property type="protein sequence ID" value="KAJ1217703.1"/>
    <property type="molecule type" value="Genomic_DNA"/>
</dbReference>
<reference evidence="1" key="1">
    <citation type="journal article" date="2022" name="bioRxiv">
        <title>Sequencing and chromosome-scale assembly of the giantPleurodeles waltlgenome.</title>
        <authorList>
            <person name="Brown T."/>
            <person name="Elewa A."/>
            <person name="Iarovenko S."/>
            <person name="Subramanian E."/>
            <person name="Araus A.J."/>
            <person name="Petzold A."/>
            <person name="Susuki M."/>
            <person name="Suzuki K.-i.T."/>
            <person name="Hayashi T."/>
            <person name="Toyoda A."/>
            <person name="Oliveira C."/>
            <person name="Osipova E."/>
            <person name="Leigh N.D."/>
            <person name="Simon A."/>
            <person name="Yun M.H."/>
        </authorList>
    </citation>
    <scope>NUCLEOTIDE SEQUENCE</scope>
    <source>
        <strain evidence="1">20211129_DDA</strain>
        <tissue evidence="1">Liver</tissue>
    </source>
</reference>
<dbReference type="AlphaFoldDB" id="A0AAV7WZ42"/>
<protein>
    <submittedName>
        <fullName evidence="1">Uncharacterized protein</fullName>
    </submittedName>
</protein>
<accession>A0AAV7WZ42</accession>
<dbReference type="Proteomes" id="UP001066276">
    <property type="component" value="Chromosome 1_1"/>
</dbReference>
<keyword evidence="2" id="KW-1185">Reference proteome</keyword>